<reference evidence="1 2" key="1">
    <citation type="submission" date="2024-03" db="EMBL/GenBank/DDBJ databases">
        <title>Mouse gut bacterial collection (mGBC) of GemPharmatech.</title>
        <authorList>
            <person name="He Y."/>
            <person name="Dong L."/>
            <person name="Wu D."/>
            <person name="Gao X."/>
            <person name="Lin Z."/>
        </authorList>
    </citation>
    <scope>NUCLEOTIDE SEQUENCE [LARGE SCALE GENOMIC DNA]</scope>
    <source>
        <strain evidence="1 2">32-10</strain>
    </source>
</reference>
<accession>A0ABV4DFW1</accession>
<comment type="caution">
    <text evidence="1">The sequence shown here is derived from an EMBL/GenBank/DDBJ whole genome shotgun (WGS) entry which is preliminary data.</text>
</comment>
<evidence type="ECO:0000313" key="2">
    <source>
        <dbReference type="Proteomes" id="UP001565219"/>
    </source>
</evidence>
<sequence length="56" mass="6406">MGRQQDGNGKPVYAGVCDRYSDAVYLDGGCFYTIDQFIRNMEEGKEYYLGNICLMH</sequence>
<protein>
    <submittedName>
        <fullName evidence="1">Uncharacterized protein</fullName>
    </submittedName>
</protein>
<dbReference type="Proteomes" id="UP001565219">
    <property type="component" value="Unassembled WGS sequence"/>
</dbReference>
<gene>
    <name evidence="1" type="ORF">AALG99_07640</name>
</gene>
<proteinExistence type="predicted"/>
<evidence type="ECO:0000313" key="1">
    <source>
        <dbReference type="EMBL" id="MEY8633395.1"/>
    </source>
</evidence>
<name>A0ABV4DFW1_9FIRM</name>
<dbReference type="EMBL" id="JBCLTR010000007">
    <property type="protein sequence ID" value="MEY8633395.1"/>
    <property type="molecule type" value="Genomic_DNA"/>
</dbReference>
<organism evidence="1 2">
    <name type="scientific">Anaerostipes hominis</name>
    <name type="common">ex Lee et al. 2021</name>
    <dbReference type="NCBI Taxonomy" id="2025494"/>
    <lineage>
        <taxon>Bacteria</taxon>
        <taxon>Bacillati</taxon>
        <taxon>Bacillota</taxon>
        <taxon>Clostridia</taxon>
        <taxon>Lachnospirales</taxon>
        <taxon>Lachnospiraceae</taxon>
        <taxon>Anaerostipes</taxon>
    </lineage>
</organism>
<dbReference type="RefSeq" id="WP_270601638.1">
    <property type="nucleotide sequence ID" value="NZ_JAQEVE010000014.1"/>
</dbReference>
<keyword evidence="2" id="KW-1185">Reference proteome</keyword>